<keyword evidence="2" id="KW-1185">Reference proteome</keyword>
<proteinExistence type="predicted"/>
<gene>
    <name evidence="1" type="ORF">O3P69_015665</name>
</gene>
<evidence type="ECO:0000313" key="2">
    <source>
        <dbReference type="Proteomes" id="UP001487740"/>
    </source>
</evidence>
<dbReference type="SUPFAM" id="SSF49785">
    <property type="entry name" value="Galactose-binding domain-like"/>
    <property type="match status" value="1"/>
</dbReference>
<dbReference type="InterPro" id="IPR008979">
    <property type="entry name" value="Galactose-bd-like_sf"/>
</dbReference>
<name>A0AAW0SCM6_SCYPA</name>
<feature type="non-terminal residue" evidence="1">
    <location>
        <position position="1"/>
    </location>
</feature>
<protein>
    <submittedName>
        <fullName evidence="1">Uncharacterized protein</fullName>
    </submittedName>
</protein>
<reference evidence="1 2" key="1">
    <citation type="submission" date="2023-03" db="EMBL/GenBank/DDBJ databases">
        <title>High-quality genome of Scylla paramamosain provides insights in environmental adaptation.</title>
        <authorList>
            <person name="Zhang L."/>
        </authorList>
    </citation>
    <scope>NUCLEOTIDE SEQUENCE [LARGE SCALE GENOMIC DNA]</scope>
    <source>
        <strain evidence="1">LZ_2023a</strain>
        <tissue evidence="1">Muscle</tissue>
    </source>
</reference>
<comment type="caution">
    <text evidence="1">The sequence shown here is derived from an EMBL/GenBank/DDBJ whole genome shotgun (WGS) entry which is preliminary data.</text>
</comment>
<evidence type="ECO:0000313" key="1">
    <source>
        <dbReference type="EMBL" id="KAK8372492.1"/>
    </source>
</evidence>
<organism evidence="1 2">
    <name type="scientific">Scylla paramamosain</name>
    <name type="common">Mud crab</name>
    <dbReference type="NCBI Taxonomy" id="85552"/>
    <lineage>
        <taxon>Eukaryota</taxon>
        <taxon>Metazoa</taxon>
        <taxon>Ecdysozoa</taxon>
        <taxon>Arthropoda</taxon>
        <taxon>Crustacea</taxon>
        <taxon>Multicrustacea</taxon>
        <taxon>Malacostraca</taxon>
        <taxon>Eumalacostraca</taxon>
        <taxon>Eucarida</taxon>
        <taxon>Decapoda</taxon>
        <taxon>Pleocyemata</taxon>
        <taxon>Brachyura</taxon>
        <taxon>Eubrachyura</taxon>
        <taxon>Portunoidea</taxon>
        <taxon>Portunidae</taxon>
        <taxon>Portuninae</taxon>
        <taxon>Scylla</taxon>
    </lineage>
</organism>
<dbReference type="Proteomes" id="UP001487740">
    <property type="component" value="Unassembled WGS sequence"/>
</dbReference>
<dbReference type="Gene3D" id="2.60.120.260">
    <property type="entry name" value="Galactose-binding domain-like"/>
    <property type="match status" value="1"/>
</dbReference>
<accession>A0AAW0SCM6</accession>
<dbReference type="AlphaFoldDB" id="A0AAW0SCM6"/>
<dbReference type="EMBL" id="JARAKH010001886">
    <property type="protein sequence ID" value="KAK8372492.1"/>
    <property type="molecule type" value="Genomic_DNA"/>
</dbReference>
<feature type="non-terminal residue" evidence="1">
    <location>
        <position position="122"/>
    </location>
</feature>
<sequence length="122" mass="13955">RHVTPPLFGLRSVAAPWAWRVGIFQTRPSRRLHPTIISWGRTTPGCGRRRRAARGALKIRCQNPRRESLTVDLAAVHVVTAVGTQGRFGNRGRQEYTEEYMLEYWRPGLDSFRVYTSGYGNN</sequence>